<accession>A0A6A6SEN1</accession>
<keyword evidence="2" id="KW-1185">Reference proteome</keyword>
<proteinExistence type="predicted"/>
<dbReference type="Proteomes" id="UP000799753">
    <property type="component" value="Unassembled WGS sequence"/>
</dbReference>
<gene>
    <name evidence="1" type="ORF">P280DRAFT_441676</name>
</gene>
<reference evidence="1" key="1">
    <citation type="journal article" date="2020" name="Stud. Mycol.">
        <title>101 Dothideomycetes genomes: a test case for predicting lifestyles and emergence of pathogens.</title>
        <authorList>
            <person name="Haridas S."/>
            <person name="Albert R."/>
            <person name="Binder M."/>
            <person name="Bloem J."/>
            <person name="Labutti K."/>
            <person name="Salamov A."/>
            <person name="Andreopoulos B."/>
            <person name="Baker S."/>
            <person name="Barry K."/>
            <person name="Bills G."/>
            <person name="Bluhm B."/>
            <person name="Cannon C."/>
            <person name="Castanera R."/>
            <person name="Culley D."/>
            <person name="Daum C."/>
            <person name="Ezra D."/>
            <person name="Gonzalez J."/>
            <person name="Henrissat B."/>
            <person name="Kuo A."/>
            <person name="Liang C."/>
            <person name="Lipzen A."/>
            <person name="Lutzoni F."/>
            <person name="Magnuson J."/>
            <person name="Mondo S."/>
            <person name="Nolan M."/>
            <person name="Ohm R."/>
            <person name="Pangilinan J."/>
            <person name="Park H.-J."/>
            <person name="Ramirez L."/>
            <person name="Alfaro M."/>
            <person name="Sun H."/>
            <person name="Tritt A."/>
            <person name="Yoshinaga Y."/>
            <person name="Zwiers L.-H."/>
            <person name="Turgeon B."/>
            <person name="Goodwin S."/>
            <person name="Spatafora J."/>
            <person name="Crous P."/>
            <person name="Grigoriev I."/>
        </authorList>
    </citation>
    <scope>NUCLEOTIDE SEQUENCE</scope>
    <source>
        <strain evidence="1">CBS 473.64</strain>
    </source>
</reference>
<evidence type="ECO:0000313" key="1">
    <source>
        <dbReference type="EMBL" id="KAF2645321.1"/>
    </source>
</evidence>
<dbReference type="EMBL" id="MU006777">
    <property type="protein sequence ID" value="KAF2645321.1"/>
    <property type="molecule type" value="Genomic_DNA"/>
</dbReference>
<protein>
    <submittedName>
        <fullName evidence="1">Uncharacterized protein</fullName>
    </submittedName>
</protein>
<organism evidence="1 2">
    <name type="scientific">Massarina eburnea CBS 473.64</name>
    <dbReference type="NCBI Taxonomy" id="1395130"/>
    <lineage>
        <taxon>Eukaryota</taxon>
        <taxon>Fungi</taxon>
        <taxon>Dikarya</taxon>
        <taxon>Ascomycota</taxon>
        <taxon>Pezizomycotina</taxon>
        <taxon>Dothideomycetes</taxon>
        <taxon>Pleosporomycetidae</taxon>
        <taxon>Pleosporales</taxon>
        <taxon>Massarineae</taxon>
        <taxon>Massarinaceae</taxon>
        <taxon>Massarina</taxon>
    </lineage>
</organism>
<evidence type="ECO:0000313" key="2">
    <source>
        <dbReference type="Proteomes" id="UP000799753"/>
    </source>
</evidence>
<name>A0A6A6SEN1_9PLEO</name>
<sequence length="112" mass="12870">MVALYCWNEPIFLFLARAGARLDIVNDSGHNIVQLSTWTASLESWKLISEKAKDGKLDCGYAKTLHDDHGIQHCFNTCRRSWYVGERVEEGVEKTAFDNMIRCLEDLYSSHE</sequence>
<dbReference type="AlphaFoldDB" id="A0A6A6SEN1"/>